<keyword evidence="3" id="KW-0221">Differentiation</keyword>
<gene>
    <name evidence="7" type="ORF">ALMOND_2B021769</name>
</gene>
<dbReference type="InterPro" id="IPR012474">
    <property type="entry name" value="Frigida"/>
</dbReference>
<evidence type="ECO:0000256" key="5">
    <source>
        <dbReference type="SAM" id="Coils"/>
    </source>
</evidence>
<dbReference type="Gramene" id="VVA12799">
    <property type="protein sequence ID" value="VVA12799"/>
    <property type="gene ID" value="Prudul26B021769"/>
</dbReference>
<dbReference type="PANTHER" id="PTHR31791">
    <property type="entry name" value="FRIGIDA-LIKE PROTEIN 3-RELATED"/>
    <property type="match status" value="1"/>
</dbReference>
<reference evidence="8" key="1">
    <citation type="journal article" date="2020" name="Plant J.">
        <title>Transposons played a major role in the diversification between the closely related almond and peach genomes: results from the almond genome sequence.</title>
        <authorList>
            <person name="Alioto T."/>
            <person name="Alexiou K.G."/>
            <person name="Bardil A."/>
            <person name="Barteri F."/>
            <person name="Castanera R."/>
            <person name="Cruz F."/>
            <person name="Dhingra A."/>
            <person name="Duval H."/>
            <person name="Fernandez I Marti A."/>
            <person name="Frias L."/>
            <person name="Galan B."/>
            <person name="Garcia J.L."/>
            <person name="Howad W."/>
            <person name="Gomez-Garrido J."/>
            <person name="Gut M."/>
            <person name="Julca I."/>
            <person name="Morata J."/>
            <person name="Puigdomenech P."/>
            <person name="Ribeca P."/>
            <person name="Rubio Cabetas M.J."/>
            <person name="Vlasova A."/>
            <person name="Wirthensohn M."/>
            <person name="Garcia-Mas J."/>
            <person name="Gabaldon T."/>
            <person name="Casacuberta J.M."/>
            <person name="Arus P."/>
        </authorList>
    </citation>
    <scope>NUCLEOTIDE SEQUENCE [LARGE SCALE GENOMIC DNA]</scope>
    <source>
        <strain evidence="8">cv. Texas</strain>
    </source>
</reference>
<dbReference type="Pfam" id="PF07899">
    <property type="entry name" value="Frigida"/>
    <property type="match status" value="2"/>
</dbReference>
<dbReference type="InParanoid" id="A0A5E4ECY8"/>
<accession>A0A5E4ECY8</accession>
<feature type="region of interest" description="Disordered" evidence="6">
    <location>
        <begin position="874"/>
        <end position="898"/>
    </location>
</feature>
<dbReference type="GO" id="GO:0030154">
    <property type="term" value="P:cell differentiation"/>
    <property type="evidence" value="ECO:0007669"/>
    <property type="project" value="UniProtKB-KW"/>
</dbReference>
<feature type="coiled-coil region" evidence="5">
    <location>
        <begin position="119"/>
        <end position="153"/>
    </location>
</feature>
<dbReference type="PANTHER" id="PTHR31791:SF70">
    <property type="entry name" value="FRIGIDA-LIKE PROTEIN"/>
    <property type="match status" value="1"/>
</dbReference>
<evidence type="ECO:0000256" key="4">
    <source>
        <dbReference type="ARBA" id="ARBA00023089"/>
    </source>
</evidence>
<sequence>MEQTAPDLEESEMKQSKLKLTLMWKDLLEHIDFTKKDQETQFGILENQLEAKANELDGIDKLIQEKVKEVESNKQHLCSLQLLIQEHEEELSLKEKQFSDVQRFVGNKERECELIEIRYQERTKRFQKCEEELSLLENRFSDFERSVGEMERQYDVMGKRIQNRENRLNWLEKTVEEKLKLVEFRKKELKVIRAQLDKCSQKIELKERQFNEILGSVEEQQEEFSFKEKQNKGAQRSIDNCDKEIKLKEEKLSLIQKLIVDCSNTLKSREKSIRAMDLKMKDFCLHKKTMEEWSRKLELREKQFESKVDDLNNRINECLNEVQLKEKHFDSFENLIEESKKHLDSQEKSLQEYSNGLEMKERQHAEWAKEIELKQQQIDSIRASTEDHTQNLEYTPASIIAVPSSSSNQSSMKRGGRGLQLLMNEHLKRIALLASEMSVHLKASSNPAELVLDAMEGFYPSNLDADKMKFDFDLTVIRRSCVLLLQELKRLSPQINHQVREEAIKLAADWKAKMTVAAENSLEISGFLWLLTAYELTSTYNARELQSLLAIVAQTEHATELCQTLDITEKAPAGNRVSFPVKIEEPESSPVRNVATSSSPNLQLDAVTYERNLQQRLDEHFSENNSVQSKMFDYLRVSIDPGRLALTMMQKSLSDYWRKGGLKATVMMKNISMLEELVQVLPHVGSHVRKDAEELAVKWKAKMGANTDNSLEILCFLQFIATYGLVSTFDVDETVKLLGMISQQAIELHQTLGVADKIPDFIQNLIERKQLIEAIRFICTFNLIDKFPPAPLLKEYMEDAWQSFWTIWLAKESLDEKNKVVDKQIADLRAVIQCIKDYNLESEYASKDIEIQIVELEKLRGTWRHSGRPYVFEQELEKRKESSSSTSDPRFQPPEKRQAIAAARPCALPTFTRGYPQLSSSSQLRCGHSVQFDMAANDHEAAGANFGAMQLSLSSRLHSGHPEQFGMAANIREIGANFGWMPLRMSPQLLENDAHPARFRVAASDHEIGLLDGKGERSGFAGRRQWRQYTHELSTMPSIGDI</sequence>
<comment type="similarity">
    <text evidence="1">Belongs to the Frigida family.</text>
</comment>
<dbReference type="SUPFAM" id="SSF57997">
    <property type="entry name" value="Tropomyosin"/>
    <property type="match status" value="1"/>
</dbReference>
<evidence type="ECO:0000256" key="1">
    <source>
        <dbReference type="ARBA" id="ARBA00008956"/>
    </source>
</evidence>
<keyword evidence="2" id="KW-0217">Developmental protein</keyword>
<evidence type="ECO:0000313" key="7">
    <source>
        <dbReference type="EMBL" id="VVA12799.1"/>
    </source>
</evidence>
<proteinExistence type="inferred from homology"/>
<evidence type="ECO:0000313" key="8">
    <source>
        <dbReference type="Proteomes" id="UP000327085"/>
    </source>
</evidence>
<evidence type="ECO:0000256" key="2">
    <source>
        <dbReference type="ARBA" id="ARBA00022473"/>
    </source>
</evidence>
<evidence type="ECO:0000256" key="3">
    <source>
        <dbReference type="ARBA" id="ARBA00022782"/>
    </source>
</evidence>
<keyword evidence="4" id="KW-0287">Flowering</keyword>
<dbReference type="Proteomes" id="UP000327085">
    <property type="component" value="Chromosome 6"/>
</dbReference>
<organism evidence="7 8">
    <name type="scientific">Prunus dulcis</name>
    <name type="common">Almond</name>
    <name type="synonym">Amygdalus dulcis</name>
    <dbReference type="NCBI Taxonomy" id="3755"/>
    <lineage>
        <taxon>Eukaryota</taxon>
        <taxon>Viridiplantae</taxon>
        <taxon>Streptophyta</taxon>
        <taxon>Embryophyta</taxon>
        <taxon>Tracheophyta</taxon>
        <taxon>Spermatophyta</taxon>
        <taxon>Magnoliopsida</taxon>
        <taxon>eudicotyledons</taxon>
        <taxon>Gunneridae</taxon>
        <taxon>Pentapetalae</taxon>
        <taxon>rosids</taxon>
        <taxon>fabids</taxon>
        <taxon>Rosales</taxon>
        <taxon>Rosaceae</taxon>
        <taxon>Amygdaloideae</taxon>
        <taxon>Amygdaleae</taxon>
        <taxon>Prunus</taxon>
    </lineage>
</organism>
<keyword evidence="5" id="KW-0175">Coiled coil</keyword>
<dbReference type="OMA" id="CPQLHLD"/>
<dbReference type="AlphaFoldDB" id="A0A5E4ECY8"/>
<protein>
    <submittedName>
        <fullName evidence="7">PREDICTED: FRIGIDA</fullName>
    </submittedName>
</protein>
<evidence type="ECO:0000256" key="6">
    <source>
        <dbReference type="SAM" id="MobiDB-lite"/>
    </source>
</evidence>
<dbReference type="EMBL" id="CABIKO010000006">
    <property type="protein sequence ID" value="VVA12799.1"/>
    <property type="molecule type" value="Genomic_DNA"/>
</dbReference>
<feature type="coiled-coil region" evidence="5">
    <location>
        <begin position="294"/>
        <end position="377"/>
    </location>
</feature>
<feature type="coiled-coil region" evidence="5">
    <location>
        <begin position="189"/>
        <end position="251"/>
    </location>
</feature>
<dbReference type="GO" id="GO:0009908">
    <property type="term" value="P:flower development"/>
    <property type="evidence" value="ECO:0007669"/>
    <property type="project" value="UniProtKB-KW"/>
</dbReference>
<name>A0A5E4ECY8_PRUDU</name>